<protein>
    <submittedName>
        <fullName evidence="2">Jg10117 protein</fullName>
    </submittedName>
</protein>
<reference evidence="2" key="1">
    <citation type="submission" date="2022-03" db="EMBL/GenBank/DDBJ databases">
        <authorList>
            <person name="Lindestad O."/>
        </authorList>
    </citation>
    <scope>NUCLEOTIDE SEQUENCE</scope>
</reference>
<accession>A0A8S4RT36</accession>
<keyword evidence="3" id="KW-1185">Reference proteome</keyword>
<evidence type="ECO:0000313" key="3">
    <source>
        <dbReference type="Proteomes" id="UP000838756"/>
    </source>
</evidence>
<dbReference type="EMBL" id="CAKXAJ010025481">
    <property type="protein sequence ID" value="CAH2240176.1"/>
    <property type="molecule type" value="Genomic_DNA"/>
</dbReference>
<evidence type="ECO:0000313" key="2">
    <source>
        <dbReference type="EMBL" id="CAH2240176.1"/>
    </source>
</evidence>
<organism evidence="2 3">
    <name type="scientific">Pararge aegeria aegeria</name>
    <dbReference type="NCBI Taxonomy" id="348720"/>
    <lineage>
        <taxon>Eukaryota</taxon>
        <taxon>Metazoa</taxon>
        <taxon>Ecdysozoa</taxon>
        <taxon>Arthropoda</taxon>
        <taxon>Hexapoda</taxon>
        <taxon>Insecta</taxon>
        <taxon>Pterygota</taxon>
        <taxon>Neoptera</taxon>
        <taxon>Endopterygota</taxon>
        <taxon>Lepidoptera</taxon>
        <taxon>Glossata</taxon>
        <taxon>Ditrysia</taxon>
        <taxon>Papilionoidea</taxon>
        <taxon>Nymphalidae</taxon>
        <taxon>Satyrinae</taxon>
        <taxon>Satyrini</taxon>
        <taxon>Parargina</taxon>
        <taxon>Pararge</taxon>
    </lineage>
</organism>
<name>A0A8S4RT36_9NEOP</name>
<comment type="caution">
    <text evidence="2">The sequence shown here is derived from an EMBL/GenBank/DDBJ whole genome shotgun (WGS) entry which is preliminary data.</text>
</comment>
<proteinExistence type="predicted"/>
<feature type="compositionally biased region" description="Basic and acidic residues" evidence="1">
    <location>
        <begin position="73"/>
        <end position="84"/>
    </location>
</feature>
<dbReference type="Proteomes" id="UP000838756">
    <property type="component" value="Unassembled WGS sequence"/>
</dbReference>
<dbReference type="OrthoDB" id="7987018at2759"/>
<gene>
    <name evidence="2" type="primary">jg10117</name>
    <name evidence="2" type="ORF">PAEG_LOCUS16785</name>
</gene>
<feature type="region of interest" description="Disordered" evidence="1">
    <location>
        <begin position="64"/>
        <end position="84"/>
    </location>
</feature>
<evidence type="ECO:0000256" key="1">
    <source>
        <dbReference type="SAM" id="MobiDB-lite"/>
    </source>
</evidence>
<sequence>MKLQIKVAWIVVSTDSGYDPCKGQALIRRLRITQWATERDNLVVSQRAQITNEKIRNRTRVTDIAQRSGSGNRRTDGRWGPKVL</sequence>
<dbReference type="AlphaFoldDB" id="A0A8S4RT36"/>